<protein>
    <submittedName>
        <fullName evidence="2">Acetyltransferase</fullName>
    </submittedName>
</protein>
<accession>A0A6F8V977</accession>
<sequence length="146" mass="16390">MNLSFRFFQLPSPLWQPAIGLRYEVFVVEQKVPEDLEVDALDDTAHHLLVQDGDRNCVGVMRIVVKGNVGKIGRVAVAREYRRQGVGAAMMEKALAYCRSLELESVALDSQTYITAFYERLGFVREGEEFMDAGIPHVHMSLSLAS</sequence>
<organism evidence="2 3">
    <name type="scientific">Sulfurimicrobium lacus</name>
    <dbReference type="NCBI Taxonomy" id="2715678"/>
    <lineage>
        <taxon>Bacteria</taxon>
        <taxon>Pseudomonadati</taxon>
        <taxon>Pseudomonadota</taxon>
        <taxon>Betaproteobacteria</taxon>
        <taxon>Nitrosomonadales</taxon>
        <taxon>Sulfuricellaceae</taxon>
        <taxon>Sulfurimicrobium</taxon>
    </lineage>
</organism>
<dbReference type="InterPro" id="IPR016181">
    <property type="entry name" value="Acyl_CoA_acyltransferase"/>
</dbReference>
<name>A0A6F8V977_9PROT</name>
<keyword evidence="3" id="KW-1185">Reference proteome</keyword>
<gene>
    <name evidence="2" type="primary">ElaA</name>
    <name evidence="2" type="ORF">SKTS_12790</name>
</gene>
<dbReference type="SUPFAM" id="SSF55729">
    <property type="entry name" value="Acyl-CoA N-acyltransferases (Nat)"/>
    <property type="match status" value="1"/>
</dbReference>
<dbReference type="KEGG" id="slac:SKTS_12790"/>
<proteinExistence type="predicted"/>
<dbReference type="Proteomes" id="UP000502260">
    <property type="component" value="Chromosome"/>
</dbReference>
<dbReference type="CDD" id="cd04301">
    <property type="entry name" value="NAT_SF"/>
    <property type="match status" value="1"/>
</dbReference>
<feature type="domain" description="N-acetyltransferase" evidence="1">
    <location>
        <begin position="5"/>
        <end position="145"/>
    </location>
</feature>
<evidence type="ECO:0000259" key="1">
    <source>
        <dbReference type="PROSITE" id="PS51186"/>
    </source>
</evidence>
<dbReference type="GO" id="GO:0004343">
    <property type="term" value="F:glucosamine 6-phosphate N-acetyltransferase activity"/>
    <property type="evidence" value="ECO:0007669"/>
    <property type="project" value="TreeGrafter"/>
</dbReference>
<dbReference type="InterPro" id="IPR039143">
    <property type="entry name" value="GNPNAT1-like"/>
</dbReference>
<evidence type="ECO:0000313" key="2">
    <source>
        <dbReference type="EMBL" id="BCB26393.1"/>
    </source>
</evidence>
<dbReference type="Pfam" id="PF13673">
    <property type="entry name" value="Acetyltransf_10"/>
    <property type="match status" value="1"/>
</dbReference>
<dbReference type="AlphaFoldDB" id="A0A6F8V977"/>
<dbReference type="RefSeq" id="WP_173062044.1">
    <property type="nucleotide sequence ID" value="NZ_AP022853.1"/>
</dbReference>
<evidence type="ECO:0000313" key="3">
    <source>
        <dbReference type="Proteomes" id="UP000502260"/>
    </source>
</evidence>
<keyword evidence="2" id="KW-0808">Transferase</keyword>
<dbReference type="PANTHER" id="PTHR13355">
    <property type="entry name" value="GLUCOSAMINE 6-PHOSPHATE N-ACETYLTRANSFERASE"/>
    <property type="match status" value="1"/>
</dbReference>
<reference evidence="3" key="1">
    <citation type="submission" date="2020-03" db="EMBL/GenBank/DDBJ databases">
        <title>Complete genome sequence of sulfur-oxidizing bacterium skT11.</title>
        <authorList>
            <person name="Kanda M."/>
            <person name="Kojima H."/>
            <person name="Fukui M."/>
        </authorList>
    </citation>
    <scope>NUCLEOTIDE SEQUENCE [LARGE SCALE GENOMIC DNA]</scope>
    <source>
        <strain evidence="3">skT11</strain>
    </source>
</reference>
<dbReference type="EMBL" id="AP022853">
    <property type="protein sequence ID" value="BCB26393.1"/>
    <property type="molecule type" value="Genomic_DNA"/>
</dbReference>
<dbReference type="PROSITE" id="PS51186">
    <property type="entry name" value="GNAT"/>
    <property type="match status" value="1"/>
</dbReference>
<dbReference type="InterPro" id="IPR000182">
    <property type="entry name" value="GNAT_dom"/>
</dbReference>
<dbReference type="PANTHER" id="PTHR13355:SF11">
    <property type="entry name" value="GLUCOSAMINE 6-PHOSPHATE N-ACETYLTRANSFERASE"/>
    <property type="match status" value="1"/>
</dbReference>
<dbReference type="Gene3D" id="3.40.630.30">
    <property type="match status" value="1"/>
</dbReference>